<dbReference type="Pfam" id="PF12937">
    <property type="entry name" value="F-box-like"/>
    <property type="match status" value="1"/>
</dbReference>
<dbReference type="PROSITE" id="PS50294">
    <property type="entry name" value="WD_REPEATS_REGION"/>
    <property type="match status" value="1"/>
</dbReference>
<reference evidence="6" key="1">
    <citation type="submission" date="2020-11" db="EMBL/GenBank/DDBJ databases">
        <authorList>
            <consortium name="DOE Joint Genome Institute"/>
            <person name="Ahrendt S."/>
            <person name="Riley R."/>
            <person name="Andreopoulos W."/>
            <person name="Labutti K."/>
            <person name="Pangilinan J."/>
            <person name="Ruiz-Duenas F.J."/>
            <person name="Barrasa J.M."/>
            <person name="Sanchez-Garcia M."/>
            <person name="Camarero S."/>
            <person name="Miyauchi S."/>
            <person name="Serrano A."/>
            <person name="Linde D."/>
            <person name="Babiker R."/>
            <person name="Drula E."/>
            <person name="Ayuso-Fernandez I."/>
            <person name="Pacheco R."/>
            <person name="Padilla G."/>
            <person name="Ferreira P."/>
            <person name="Barriuso J."/>
            <person name="Kellner H."/>
            <person name="Castanera R."/>
            <person name="Alfaro M."/>
            <person name="Ramirez L."/>
            <person name="Pisabarro A.G."/>
            <person name="Kuo A."/>
            <person name="Tritt A."/>
            <person name="Lipzen A."/>
            <person name="He G."/>
            <person name="Yan M."/>
            <person name="Ng V."/>
            <person name="Cullen D."/>
            <person name="Martin F."/>
            <person name="Rosso M.-N."/>
            <person name="Henrissat B."/>
            <person name="Hibbett D."/>
            <person name="Martinez A.T."/>
            <person name="Grigoriev I.V."/>
        </authorList>
    </citation>
    <scope>NUCLEOTIDE SEQUENCE</scope>
    <source>
        <strain evidence="6">ATCC 90797</strain>
    </source>
</reference>
<dbReference type="Proteomes" id="UP000807025">
    <property type="component" value="Unassembled WGS sequence"/>
</dbReference>
<proteinExistence type="predicted"/>
<dbReference type="InterPro" id="IPR020472">
    <property type="entry name" value="WD40_PAC1"/>
</dbReference>
<feature type="repeat" description="WD" evidence="3">
    <location>
        <begin position="298"/>
        <end position="342"/>
    </location>
</feature>
<keyword evidence="7" id="KW-1185">Reference proteome</keyword>
<dbReference type="PRINTS" id="PR00320">
    <property type="entry name" value="GPROTEINBRPT"/>
</dbReference>
<dbReference type="InterPro" id="IPR036047">
    <property type="entry name" value="F-box-like_dom_sf"/>
</dbReference>
<dbReference type="OrthoDB" id="19711at2759"/>
<feature type="region of interest" description="Disordered" evidence="4">
    <location>
        <begin position="145"/>
        <end position="181"/>
    </location>
</feature>
<dbReference type="Gene3D" id="2.130.10.10">
    <property type="entry name" value="YVTN repeat-like/Quinoprotein amine dehydrogenase"/>
    <property type="match status" value="2"/>
</dbReference>
<comment type="caution">
    <text evidence="6">The sequence shown here is derived from an EMBL/GenBank/DDBJ whole genome shotgun (WGS) entry which is preliminary data.</text>
</comment>
<feature type="compositionally biased region" description="Low complexity" evidence="4">
    <location>
        <begin position="16"/>
        <end position="25"/>
    </location>
</feature>
<feature type="domain" description="F-box" evidence="5">
    <location>
        <begin position="80"/>
        <end position="126"/>
    </location>
</feature>
<dbReference type="InterPro" id="IPR015943">
    <property type="entry name" value="WD40/YVTN_repeat-like_dom_sf"/>
</dbReference>
<dbReference type="CDD" id="cd00200">
    <property type="entry name" value="WD40"/>
    <property type="match status" value="1"/>
</dbReference>
<dbReference type="PANTHER" id="PTHR14604">
    <property type="entry name" value="WD40 REPEAT PF20"/>
    <property type="match status" value="1"/>
</dbReference>
<evidence type="ECO:0000313" key="6">
    <source>
        <dbReference type="EMBL" id="KAF9495838.1"/>
    </source>
</evidence>
<dbReference type="Pfam" id="PF00400">
    <property type="entry name" value="WD40"/>
    <property type="match status" value="6"/>
</dbReference>
<evidence type="ECO:0000256" key="2">
    <source>
        <dbReference type="ARBA" id="ARBA00022737"/>
    </source>
</evidence>
<dbReference type="AlphaFoldDB" id="A0A9P5ZZ97"/>
<dbReference type="SMART" id="SM00256">
    <property type="entry name" value="FBOX"/>
    <property type="match status" value="1"/>
</dbReference>
<evidence type="ECO:0000259" key="5">
    <source>
        <dbReference type="PROSITE" id="PS50181"/>
    </source>
</evidence>
<dbReference type="InterPro" id="IPR001810">
    <property type="entry name" value="F-box_dom"/>
</dbReference>
<feature type="repeat" description="WD" evidence="3">
    <location>
        <begin position="577"/>
        <end position="616"/>
    </location>
</feature>
<dbReference type="SUPFAM" id="SSF50978">
    <property type="entry name" value="WD40 repeat-like"/>
    <property type="match status" value="1"/>
</dbReference>
<dbReference type="SUPFAM" id="SSF81383">
    <property type="entry name" value="F-box domain"/>
    <property type="match status" value="1"/>
</dbReference>
<dbReference type="Gene3D" id="1.20.1280.50">
    <property type="match status" value="1"/>
</dbReference>
<sequence length="736" mass="80642">MSNASSAHEELTATASGSSSSSDSGHPTPMKPASVNFMESFMASIGSERECEEFAFQLLASLPRSHLATIRRRIAPLLQFDLVGALPIELALQVFSHLTAQTLWTCALVNRRWRTLADDPALWKALCDERGWVWKDSANANGFEANRTLQVGSEPWDDSDDEGMGASDEEDDEEGEATTTSVLSEVEKAKIMLTQMHAELDSGFASMSTAGSSSFLGNLSFTSSSTASGSGSNSNNATHSSTRPTIFHPAGMFPAYNPEPSISEPNYKLLYQTHIRLYNRFVSSSYRLRILPKRERFSKAHTNTIYCLQLYTYPSGKQVLFTGSRDRTVREWNLQTEMVERVISGVHESSVLSICVHNGFLASAGSDRRVAVWDLTRDRLVKVICDHDDSVLCARFDDERLVSCSKDRTVRTYTFPDLIPQFVLGAHRAAVNAVSISKSLIVSASGDRSIRLWDAKTGALLRTFENHHSRGIASIDFKPPFVLSGSSDKHLRFFDVTSSKGWSTSPELHYEGNTAADAAPPLPLPTLDSNWINLMMCQACGCLNSVDTMEGGTCDAVGLGASAVRAGPATASSANGCAPHRDLVRSVALGEHFVLSGSYDLSIKVWDRNTGALVANLKGGHTGRIFCIGFDCAKIVSCGEDQVRSSVRVPWPTVLLINPCPCLWVYSLSLENLYLGLLSRHRYIFHSATMNCVIGSRKPIPRHGNLFTSFMSVTIYDTFTEFFSTRVTSPSHVVLS</sequence>
<evidence type="ECO:0000313" key="7">
    <source>
        <dbReference type="Proteomes" id="UP000807025"/>
    </source>
</evidence>
<evidence type="ECO:0000256" key="4">
    <source>
        <dbReference type="SAM" id="MobiDB-lite"/>
    </source>
</evidence>
<feature type="compositionally biased region" description="Acidic residues" evidence="4">
    <location>
        <begin position="155"/>
        <end position="176"/>
    </location>
</feature>
<dbReference type="InterPro" id="IPR036322">
    <property type="entry name" value="WD40_repeat_dom_sf"/>
</dbReference>
<keyword evidence="2" id="KW-0677">Repeat</keyword>
<protein>
    <submittedName>
        <fullName evidence="6">WD40 repeat-like protein</fullName>
    </submittedName>
</protein>
<dbReference type="PROSITE" id="PS00678">
    <property type="entry name" value="WD_REPEATS_1"/>
    <property type="match status" value="2"/>
</dbReference>
<dbReference type="InterPro" id="IPR019775">
    <property type="entry name" value="WD40_repeat_CS"/>
</dbReference>
<dbReference type="PROSITE" id="PS50181">
    <property type="entry name" value="FBOX"/>
    <property type="match status" value="1"/>
</dbReference>
<dbReference type="SMART" id="SM00320">
    <property type="entry name" value="WD40"/>
    <property type="match status" value="7"/>
</dbReference>
<dbReference type="PROSITE" id="PS50082">
    <property type="entry name" value="WD_REPEATS_2"/>
    <property type="match status" value="4"/>
</dbReference>
<gene>
    <name evidence="6" type="ORF">BDN71DRAFT_816801</name>
</gene>
<feature type="repeat" description="WD" evidence="3">
    <location>
        <begin position="344"/>
        <end position="383"/>
    </location>
</feature>
<evidence type="ECO:0000256" key="3">
    <source>
        <dbReference type="PROSITE-ProRule" id="PRU00221"/>
    </source>
</evidence>
<dbReference type="PANTHER" id="PTHR14604:SF4">
    <property type="entry name" value="F-BOX DOMAIN-CONTAINING PROTEIN"/>
    <property type="match status" value="1"/>
</dbReference>
<dbReference type="EMBL" id="MU154558">
    <property type="protein sequence ID" value="KAF9495838.1"/>
    <property type="molecule type" value="Genomic_DNA"/>
</dbReference>
<keyword evidence="1 3" id="KW-0853">WD repeat</keyword>
<evidence type="ECO:0000256" key="1">
    <source>
        <dbReference type="ARBA" id="ARBA00022574"/>
    </source>
</evidence>
<organism evidence="6 7">
    <name type="scientific">Pleurotus eryngii</name>
    <name type="common">Boletus of the steppes</name>
    <dbReference type="NCBI Taxonomy" id="5323"/>
    <lineage>
        <taxon>Eukaryota</taxon>
        <taxon>Fungi</taxon>
        <taxon>Dikarya</taxon>
        <taxon>Basidiomycota</taxon>
        <taxon>Agaricomycotina</taxon>
        <taxon>Agaricomycetes</taxon>
        <taxon>Agaricomycetidae</taxon>
        <taxon>Agaricales</taxon>
        <taxon>Pleurotineae</taxon>
        <taxon>Pleurotaceae</taxon>
        <taxon>Pleurotus</taxon>
    </lineage>
</organism>
<name>A0A9P5ZZ97_PLEER</name>
<dbReference type="InterPro" id="IPR001680">
    <property type="entry name" value="WD40_rpt"/>
</dbReference>
<feature type="repeat" description="WD" evidence="3">
    <location>
        <begin position="424"/>
        <end position="463"/>
    </location>
</feature>
<accession>A0A9P5ZZ97</accession>
<dbReference type="InterPro" id="IPR050995">
    <property type="entry name" value="WD-F-box_domain-protein"/>
</dbReference>
<feature type="region of interest" description="Disordered" evidence="4">
    <location>
        <begin position="1"/>
        <end position="30"/>
    </location>
</feature>